<evidence type="ECO:0000256" key="3">
    <source>
        <dbReference type="ARBA" id="ARBA00022679"/>
    </source>
</evidence>
<reference evidence="7" key="1">
    <citation type="submission" date="2021-11" db="EMBL/GenBank/DDBJ databases">
        <title>Description of a new species Pelosinus isolated from the bottom sediments of Lake Baikal.</title>
        <authorList>
            <person name="Zakharyuk A."/>
        </authorList>
    </citation>
    <scope>NUCLEOTIDE SEQUENCE</scope>
    <source>
        <strain evidence="7">Bkl1</strain>
    </source>
</reference>
<evidence type="ECO:0000256" key="5">
    <source>
        <dbReference type="ARBA" id="ARBA00048594"/>
    </source>
</evidence>
<dbReference type="Proteomes" id="UP001165492">
    <property type="component" value="Unassembled WGS sequence"/>
</dbReference>
<dbReference type="EMBL" id="JAJHJB010000020">
    <property type="protein sequence ID" value="MCC5466575.1"/>
    <property type="molecule type" value="Genomic_DNA"/>
</dbReference>
<dbReference type="InterPro" id="IPR027417">
    <property type="entry name" value="P-loop_NTPase"/>
</dbReference>
<evidence type="ECO:0000256" key="4">
    <source>
        <dbReference type="ARBA" id="ARBA00022777"/>
    </source>
</evidence>
<name>A0ABS8HTT1_9FIRM</name>
<dbReference type="Pfam" id="PF00625">
    <property type="entry name" value="Guanylate_kin"/>
    <property type="match status" value="1"/>
</dbReference>
<evidence type="ECO:0000256" key="2">
    <source>
        <dbReference type="ARBA" id="ARBA00005790"/>
    </source>
</evidence>
<dbReference type="InterPro" id="IPR008144">
    <property type="entry name" value="Guanylate_kin-like_dom"/>
</dbReference>
<feature type="domain" description="Guanylate kinase-like" evidence="6">
    <location>
        <begin position="1"/>
        <end position="168"/>
    </location>
</feature>
<dbReference type="PANTHER" id="PTHR23117">
    <property type="entry name" value="GUANYLATE KINASE-RELATED"/>
    <property type="match status" value="1"/>
</dbReference>
<accession>A0ABS8HTT1</accession>
<comment type="function">
    <text evidence="1">Essential for recycling GMP and indirectly, cGMP.</text>
</comment>
<dbReference type="GO" id="GO:0016301">
    <property type="term" value="F:kinase activity"/>
    <property type="evidence" value="ECO:0007669"/>
    <property type="project" value="UniProtKB-KW"/>
</dbReference>
<dbReference type="PROSITE" id="PS50052">
    <property type="entry name" value="GUANYLATE_KINASE_2"/>
    <property type="match status" value="1"/>
</dbReference>
<keyword evidence="8" id="KW-1185">Reference proteome</keyword>
<comment type="similarity">
    <text evidence="2">Belongs to the guanylate kinase family.</text>
</comment>
<dbReference type="Gene3D" id="3.40.50.300">
    <property type="entry name" value="P-loop containing nucleotide triphosphate hydrolases"/>
    <property type="match status" value="1"/>
</dbReference>
<dbReference type="RefSeq" id="WP_229535708.1">
    <property type="nucleotide sequence ID" value="NZ_JAJHJB010000020.1"/>
</dbReference>
<keyword evidence="3" id="KW-0808">Transferase</keyword>
<dbReference type="InterPro" id="IPR008145">
    <property type="entry name" value="GK/Ca_channel_bsu"/>
</dbReference>
<evidence type="ECO:0000256" key="1">
    <source>
        <dbReference type="ARBA" id="ARBA00003531"/>
    </source>
</evidence>
<organism evidence="7 8">
    <name type="scientific">Pelosinus baikalensis</name>
    <dbReference type="NCBI Taxonomy" id="2892015"/>
    <lineage>
        <taxon>Bacteria</taxon>
        <taxon>Bacillati</taxon>
        <taxon>Bacillota</taxon>
        <taxon>Negativicutes</taxon>
        <taxon>Selenomonadales</taxon>
        <taxon>Sporomusaceae</taxon>
        <taxon>Pelosinus</taxon>
    </lineage>
</organism>
<dbReference type="SUPFAM" id="SSF52540">
    <property type="entry name" value="P-loop containing nucleoside triphosphate hydrolases"/>
    <property type="match status" value="1"/>
</dbReference>
<evidence type="ECO:0000313" key="7">
    <source>
        <dbReference type="EMBL" id="MCC5466575.1"/>
    </source>
</evidence>
<evidence type="ECO:0000313" key="8">
    <source>
        <dbReference type="Proteomes" id="UP001165492"/>
    </source>
</evidence>
<keyword evidence="4 7" id="KW-0418">Kinase</keyword>
<gene>
    <name evidence="7" type="ORF">LMF89_14595</name>
</gene>
<comment type="catalytic activity">
    <reaction evidence="5">
        <text>GMP + ATP = GDP + ADP</text>
        <dbReference type="Rhea" id="RHEA:20780"/>
        <dbReference type="ChEBI" id="CHEBI:30616"/>
        <dbReference type="ChEBI" id="CHEBI:58115"/>
        <dbReference type="ChEBI" id="CHEBI:58189"/>
        <dbReference type="ChEBI" id="CHEBI:456216"/>
        <dbReference type="EC" id="2.7.4.8"/>
    </reaction>
</comment>
<sequence>MLIVLLGPTGSGKSTIEKKMGQSGMHRLRSHTTRLKKTGESEDAYYFVKKEDFKKVDLVESVLYKNSFFGLSREEVEIAKTKDCVVTLDWNGAQQIKHRIPFAVTVFIDCPMYQLEKRLPIEIDSEKRKKIMAQVVLDSKCAANCDYIVRNYDGQLDEACAQLLEICRQSKKNATN</sequence>
<protein>
    <submittedName>
        <fullName evidence="7">Guanylate kinase</fullName>
    </submittedName>
</protein>
<proteinExistence type="inferred from homology"/>
<evidence type="ECO:0000259" key="6">
    <source>
        <dbReference type="PROSITE" id="PS50052"/>
    </source>
</evidence>
<dbReference type="SMART" id="SM00072">
    <property type="entry name" value="GuKc"/>
    <property type="match status" value="1"/>
</dbReference>
<dbReference type="PANTHER" id="PTHR23117:SF13">
    <property type="entry name" value="GUANYLATE KINASE"/>
    <property type="match status" value="1"/>
</dbReference>
<comment type="caution">
    <text evidence="7">The sequence shown here is derived from an EMBL/GenBank/DDBJ whole genome shotgun (WGS) entry which is preliminary data.</text>
</comment>